<dbReference type="Gene3D" id="3.40.720.10">
    <property type="entry name" value="Alkaline Phosphatase, subunit A"/>
    <property type="match status" value="1"/>
</dbReference>
<keyword evidence="3" id="KW-0479">Metal-binding</keyword>
<dbReference type="PANTHER" id="PTHR45953:SF1">
    <property type="entry name" value="IDURONATE 2-SULFATASE"/>
    <property type="match status" value="1"/>
</dbReference>
<comment type="similarity">
    <text evidence="2">Belongs to the sulfatase family.</text>
</comment>
<gene>
    <name evidence="8" type="ORF">Mal52_23390</name>
</gene>
<dbReference type="RefSeq" id="WP_145376147.1">
    <property type="nucleotide sequence ID" value="NZ_CP036276.1"/>
</dbReference>
<evidence type="ECO:0000313" key="8">
    <source>
        <dbReference type="EMBL" id="QDU43862.1"/>
    </source>
</evidence>
<accession>A0A517ZN09</accession>
<evidence type="ECO:0000256" key="4">
    <source>
        <dbReference type="ARBA" id="ARBA00022729"/>
    </source>
</evidence>
<sequence>MHTCRNWLTSLVSMLLVLTFIEAVLAADESRERPNVLFIAVDDMRVELGCYGNAPVKSPNIDRLAQRGLLFERAYCQQALCNPSRASLLTGLRPDTLRVTDLPTHFRKHHPDIVTLPQLFKNNGYHARDVGKIFHNWRQDDYKGDAASWSVPAVMHYASHGMDKAQVDGDLPPDTAGVPRAENRDVPDEAYFDGRVANLAVEALQELKDEPFFLAVGFWKPHLPFNPPKKYWDMYDFSDISLPINPDAPRDVPAIAMHDGHELLRGFEGAVKDEQTRKLRHGYYAAISYVDAQIGKVLDELDRLGLREKTIVVFWSDHGFHLGEHDLWGKTSNFELDAHVPLIISLPEQKTAGERTEALVELLDLYPTLAQLCNLPAPNNLEGMSLKPLLDGTATTVKPATYTQHPRPAYTRGKPPKIMGYSVRNNRYRYTEWRDFKTGKVTARELYDHVEDPRETINLAGNPKQAETVKTMATQLADVIHPPSAN</sequence>
<evidence type="ECO:0000256" key="2">
    <source>
        <dbReference type="ARBA" id="ARBA00008779"/>
    </source>
</evidence>
<dbReference type="InterPro" id="IPR035874">
    <property type="entry name" value="IDS"/>
</dbReference>
<dbReference type="PANTHER" id="PTHR45953">
    <property type="entry name" value="IDURONATE 2-SULFATASE"/>
    <property type="match status" value="1"/>
</dbReference>
<keyword evidence="5 8" id="KW-0378">Hydrolase</keyword>
<reference evidence="8 9" key="1">
    <citation type="submission" date="2019-02" db="EMBL/GenBank/DDBJ databases">
        <title>Deep-cultivation of Planctomycetes and their phenomic and genomic characterization uncovers novel biology.</title>
        <authorList>
            <person name="Wiegand S."/>
            <person name="Jogler M."/>
            <person name="Boedeker C."/>
            <person name="Pinto D."/>
            <person name="Vollmers J."/>
            <person name="Rivas-Marin E."/>
            <person name="Kohn T."/>
            <person name="Peeters S.H."/>
            <person name="Heuer A."/>
            <person name="Rast P."/>
            <person name="Oberbeckmann S."/>
            <person name="Bunk B."/>
            <person name="Jeske O."/>
            <person name="Meyerdierks A."/>
            <person name="Storesund J.E."/>
            <person name="Kallscheuer N."/>
            <person name="Luecker S."/>
            <person name="Lage O.M."/>
            <person name="Pohl T."/>
            <person name="Merkel B.J."/>
            <person name="Hornburger P."/>
            <person name="Mueller R.-W."/>
            <person name="Bruemmer F."/>
            <person name="Labrenz M."/>
            <person name="Spormann A.M."/>
            <person name="Op den Camp H."/>
            <person name="Overmann J."/>
            <person name="Amann R."/>
            <person name="Jetten M.S.M."/>
            <person name="Mascher T."/>
            <person name="Medema M.H."/>
            <person name="Devos D.P."/>
            <person name="Kaster A.-K."/>
            <person name="Ovreas L."/>
            <person name="Rohde M."/>
            <person name="Galperin M.Y."/>
            <person name="Jogler C."/>
        </authorList>
    </citation>
    <scope>NUCLEOTIDE SEQUENCE [LARGE SCALE GENOMIC DNA]</scope>
    <source>
        <strain evidence="8 9">Mal52</strain>
    </source>
</reference>
<evidence type="ECO:0000313" key="9">
    <source>
        <dbReference type="Proteomes" id="UP000319383"/>
    </source>
</evidence>
<evidence type="ECO:0000256" key="3">
    <source>
        <dbReference type="ARBA" id="ARBA00022723"/>
    </source>
</evidence>
<comment type="cofactor">
    <cofactor evidence="1">
        <name>Ca(2+)</name>
        <dbReference type="ChEBI" id="CHEBI:29108"/>
    </cofactor>
</comment>
<dbReference type="InterPro" id="IPR000917">
    <property type="entry name" value="Sulfatase_N"/>
</dbReference>
<dbReference type="SUPFAM" id="SSF53649">
    <property type="entry name" value="Alkaline phosphatase-like"/>
    <property type="match status" value="1"/>
</dbReference>
<proteinExistence type="inferred from homology"/>
<evidence type="ECO:0000259" key="7">
    <source>
        <dbReference type="Pfam" id="PF00884"/>
    </source>
</evidence>
<keyword evidence="6" id="KW-0106">Calcium</keyword>
<feature type="domain" description="Sulfatase N-terminal" evidence="7">
    <location>
        <begin position="34"/>
        <end position="373"/>
    </location>
</feature>
<dbReference type="KEGG" id="sdyn:Mal52_23390"/>
<dbReference type="InterPro" id="IPR017850">
    <property type="entry name" value="Alkaline_phosphatase_core_sf"/>
</dbReference>
<keyword evidence="4" id="KW-0732">Signal</keyword>
<keyword evidence="9" id="KW-1185">Reference proteome</keyword>
<protein>
    <submittedName>
        <fullName evidence="8">Arylsulfatase</fullName>
        <ecNumber evidence="8">3.1.6.1</ecNumber>
    </submittedName>
</protein>
<evidence type="ECO:0000256" key="1">
    <source>
        <dbReference type="ARBA" id="ARBA00001913"/>
    </source>
</evidence>
<evidence type="ECO:0000256" key="5">
    <source>
        <dbReference type="ARBA" id="ARBA00022801"/>
    </source>
</evidence>
<evidence type="ECO:0000256" key="6">
    <source>
        <dbReference type="ARBA" id="ARBA00022837"/>
    </source>
</evidence>
<dbReference type="GO" id="GO:0046872">
    <property type="term" value="F:metal ion binding"/>
    <property type="evidence" value="ECO:0007669"/>
    <property type="project" value="UniProtKB-KW"/>
</dbReference>
<dbReference type="GO" id="GO:0005737">
    <property type="term" value="C:cytoplasm"/>
    <property type="evidence" value="ECO:0007669"/>
    <property type="project" value="TreeGrafter"/>
</dbReference>
<dbReference type="Pfam" id="PF00884">
    <property type="entry name" value="Sulfatase"/>
    <property type="match status" value="1"/>
</dbReference>
<dbReference type="GO" id="GO:0004065">
    <property type="term" value="F:arylsulfatase activity"/>
    <property type="evidence" value="ECO:0007669"/>
    <property type="project" value="UniProtKB-EC"/>
</dbReference>
<dbReference type="AlphaFoldDB" id="A0A517ZN09"/>
<dbReference type="EC" id="3.1.6.1" evidence="8"/>
<dbReference type="GO" id="GO:0004423">
    <property type="term" value="F:iduronate-2-sulfatase activity"/>
    <property type="evidence" value="ECO:0007669"/>
    <property type="project" value="InterPro"/>
</dbReference>
<name>A0A517ZN09_9PLAN</name>
<organism evidence="8 9">
    <name type="scientific">Symmachiella dynata</name>
    <dbReference type="NCBI Taxonomy" id="2527995"/>
    <lineage>
        <taxon>Bacteria</taxon>
        <taxon>Pseudomonadati</taxon>
        <taxon>Planctomycetota</taxon>
        <taxon>Planctomycetia</taxon>
        <taxon>Planctomycetales</taxon>
        <taxon>Planctomycetaceae</taxon>
        <taxon>Symmachiella</taxon>
    </lineage>
</organism>
<dbReference type="CDD" id="cd16030">
    <property type="entry name" value="iduronate-2-sulfatase"/>
    <property type="match status" value="1"/>
</dbReference>
<dbReference type="EMBL" id="CP036276">
    <property type="protein sequence ID" value="QDU43862.1"/>
    <property type="molecule type" value="Genomic_DNA"/>
</dbReference>
<dbReference type="Proteomes" id="UP000319383">
    <property type="component" value="Chromosome"/>
</dbReference>